<dbReference type="HAMAP" id="MF_00009">
    <property type="entry name" value="Endoribonucl_YbeY"/>
    <property type="match status" value="1"/>
</dbReference>
<dbReference type="Pfam" id="PF02130">
    <property type="entry name" value="YbeY"/>
    <property type="match status" value="1"/>
</dbReference>
<name>A0A2V3VWY3_9BACI</name>
<keyword evidence="8 9" id="KW-0862">Zinc</keyword>
<dbReference type="PANTHER" id="PTHR46986">
    <property type="entry name" value="ENDORIBONUCLEASE YBEY, CHLOROPLASTIC"/>
    <property type="match status" value="1"/>
</dbReference>
<feature type="binding site" evidence="9">
    <location>
        <position position="118"/>
    </location>
    <ligand>
        <name>Zn(2+)</name>
        <dbReference type="ChEBI" id="CHEBI:29105"/>
        <note>catalytic</note>
    </ligand>
</feature>
<dbReference type="EC" id="3.1.-.-" evidence="9"/>
<keyword evidence="6 9" id="KW-0255">Endonuclease</keyword>
<dbReference type="GO" id="GO:0004222">
    <property type="term" value="F:metalloendopeptidase activity"/>
    <property type="evidence" value="ECO:0007669"/>
    <property type="project" value="InterPro"/>
</dbReference>
<evidence type="ECO:0000313" key="10">
    <source>
        <dbReference type="EMBL" id="PXW86523.1"/>
    </source>
</evidence>
<evidence type="ECO:0000256" key="7">
    <source>
        <dbReference type="ARBA" id="ARBA00022801"/>
    </source>
</evidence>
<gene>
    <name evidence="9" type="primary">ybeY</name>
    <name evidence="10" type="ORF">DFR56_10742</name>
</gene>
<evidence type="ECO:0000256" key="8">
    <source>
        <dbReference type="ARBA" id="ARBA00022833"/>
    </source>
</evidence>
<dbReference type="EMBL" id="QJJQ01000007">
    <property type="protein sequence ID" value="PXW86523.1"/>
    <property type="molecule type" value="Genomic_DNA"/>
</dbReference>
<dbReference type="InterPro" id="IPR023091">
    <property type="entry name" value="MetalPrtase_cat_dom_sf_prd"/>
</dbReference>
<comment type="similarity">
    <text evidence="1 9">Belongs to the endoribonuclease YbeY family.</text>
</comment>
<dbReference type="NCBIfam" id="TIGR00043">
    <property type="entry name" value="rRNA maturation RNase YbeY"/>
    <property type="match status" value="1"/>
</dbReference>
<comment type="cofactor">
    <cofactor evidence="9">
        <name>Zn(2+)</name>
        <dbReference type="ChEBI" id="CHEBI:29105"/>
    </cofactor>
    <text evidence="9">Binds 1 zinc ion.</text>
</comment>
<evidence type="ECO:0000256" key="5">
    <source>
        <dbReference type="ARBA" id="ARBA00022723"/>
    </source>
</evidence>
<dbReference type="SUPFAM" id="SSF55486">
    <property type="entry name" value="Metalloproteases ('zincins'), catalytic domain"/>
    <property type="match status" value="1"/>
</dbReference>
<keyword evidence="3 9" id="KW-0698">rRNA processing</keyword>
<comment type="caution">
    <text evidence="10">The sequence shown here is derived from an EMBL/GenBank/DDBJ whole genome shotgun (WGS) entry which is preliminary data.</text>
</comment>
<evidence type="ECO:0000256" key="3">
    <source>
        <dbReference type="ARBA" id="ARBA00022552"/>
    </source>
</evidence>
<keyword evidence="5 9" id="KW-0479">Metal-binding</keyword>
<dbReference type="GO" id="GO:0005737">
    <property type="term" value="C:cytoplasm"/>
    <property type="evidence" value="ECO:0007669"/>
    <property type="project" value="UniProtKB-SubCell"/>
</dbReference>
<keyword evidence="9" id="KW-0963">Cytoplasm</keyword>
<keyword evidence="4 9" id="KW-0540">Nuclease</keyword>
<dbReference type="GO" id="GO:0004521">
    <property type="term" value="F:RNA endonuclease activity"/>
    <property type="evidence" value="ECO:0007669"/>
    <property type="project" value="UniProtKB-UniRule"/>
</dbReference>
<feature type="binding site" evidence="9">
    <location>
        <position position="128"/>
    </location>
    <ligand>
        <name>Zn(2+)</name>
        <dbReference type="ChEBI" id="CHEBI:29105"/>
        <note>catalytic</note>
    </ligand>
</feature>
<evidence type="ECO:0000256" key="4">
    <source>
        <dbReference type="ARBA" id="ARBA00022722"/>
    </source>
</evidence>
<dbReference type="GO" id="GO:0008270">
    <property type="term" value="F:zinc ion binding"/>
    <property type="evidence" value="ECO:0007669"/>
    <property type="project" value="UniProtKB-UniRule"/>
</dbReference>
<keyword evidence="2 9" id="KW-0690">Ribosome biogenesis</keyword>
<evidence type="ECO:0000256" key="1">
    <source>
        <dbReference type="ARBA" id="ARBA00010875"/>
    </source>
</evidence>
<dbReference type="AlphaFoldDB" id="A0A2V3VWY3"/>
<feature type="binding site" evidence="9">
    <location>
        <position position="122"/>
    </location>
    <ligand>
        <name>Zn(2+)</name>
        <dbReference type="ChEBI" id="CHEBI:29105"/>
        <note>catalytic</note>
    </ligand>
</feature>
<evidence type="ECO:0000256" key="2">
    <source>
        <dbReference type="ARBA" id="ARBA00022517"/>
    </source>
</evidence>
<dbReference type="GO" id="GO:0006364">
    <property type="term" value="P:rRNA processing"/>
    <property type="evidence" value="ECO:0007669"/>
    <property type="project" value="UniProtKB-UniRule"/>
</dbReference>
<evidence type="ECO:0000313" key="11">
    <source>
        <dbReference type="Proteomes" id="UP000247978"/>
    </source>
</evidence>
<comment type="function">
    <text evidence="9">Single strand-specific metallo-endoribonuclease involved in late-stage 70S ribosome quality control and in maturation of the 3' terminus of the 16S rRNA.</text>
</comment>
<dbReference type="OrthoDB" id="9807740at2"/>
<dbReference type="Gene3D" id="3.40.390.30">
    <property type="entry name" value="Metalloproteases ('zincins'), catalytic domain"/>
    <property type="match status" value="1"/>
</dbReference>
<dbReference type="InterPro" id="IPR002036">
    <property type="entry name" value="YbeY"/>
</dbReference>
<comment type="subcellular location">
    <subcellularLocation>
        <location evidence="9">Cytoplasm</location>
    </subcellularLocation>
</comment>
<keyword evidence="11" id="KW-1185">Reference proteome</keyword>
<dbReference type="InterPro" id="IPR020549">
    <property type="entry name" value="YbeY_CS"/>
</dbReference>
<dbReference type="PANTHER" id="PTHR46986:SF1">
    <property type="entry name" value="ENDORIBONUCLEASE YBEY, CHLOROPLASTIC"/>
    <property type="match status" value="1"/>
</dbReference>
<dbReference type="RefSeq" id="WP_110395430.1">
    <property type="nucleotide sequence ID" value="NZ_JADIJL010000012.1"/>
</dbReference>
<organism evidence="10 11">
    <name type="scientific">Pseudogracilibacillus auburnensis</name>
    <dbReference type="NCBI Taxonomy" id="1494959"/>
    <lineage>
        <taxon>Bacteria</taxon>
        <taxon>Bacillati</taxon>
        <taxon>Bacillota</taxon>
        <taxon>Bacilli</taxon>
        <taxon>Bacillales</taxon>
        <taxon>Bacillaceae</taxon>
        <taxon>Pseudogracilibacillus</taxon>
    </lineage>
</organism>
<sequence>MHIDLFDKTEQLTEPQKELLESVLLFAAEKEKIVREMELSISIVTNEEIKEINDQYRNKNEPTDVLSFQMDSPFMELGDDHSMPLLLGDIIISIDKVQEQSMRYNHSFDRELIFLAIHGFLHLLGHTHDNKEKEKIMFEKQETILKEFNLER</sequence>
<reference evidence="10 11" key="1">
    <citation type="submission" date="2018-05" db="EMBL/GenBank/DDBJ databases">
        <title>Genomic Encyclopedia of Type Strains, Phase IV (KMG-IV): sequencing the most valuable type-strain genomes for metagenomic binning, comparative biology and taxonomic classification.</title>
        <authorList>
            <person name="Goeker M."/>
        </authorList>
    </citation>
    <scope>NUCLEOTIDE SEQUENCE [LARGE SCALE GENOMIC DNA]</scope>
    <source>
        <strain evidence="10 11">DSM 28556</strain>
    </source>
</reference>
<protein>
    <recommendedName>
        <fullName evidence="9">Endoribonuclease YbeY</fullName>
        <ecNumber evidence="9">3.1.-.-</ecNumber>
    </recommendedName>
</protein>
<keyword evidence="7 9" id="KW-0378">Hydrolase</keyword>
<dbReference type="Proteomes" id="UP000247978">
    <property type="component" value="Unassembled WGS sequence"/>
</dbReference>
<evidence type="ECO:0000256" key="9">
    <source>
        <dbReference type="HAMAP-Rule" id="MF_00009"/>
    </source>
</evidence>
<dbReference type="PROSITE" id="PS01306">
    <property type="entry name" value="UPF0054"/>
    <property type="match status" value="1"/>
</dbReference>
<evidence type="ECO:0000256" key="6">
    <source>
        <dbReference type="ARBA" id="ARBA00022759"/>
    </source>
</evidence>
<proteinExistence type="inferred from homology"/>
<accession>A0A2V3VWY3</accession>